<dbReference type="InterPro" id="IPR013768">
    <property type="entry name" value="ICAM_N"/>
</dbReference>
<reference evidence="16" key="3">
    <citation type="submission" date="2025-09" db="UniProtKB">
        <authorList>
            <consortium name="Ensembl"/>
        </authorList>
    </citation>
    <scope>IDENTIFICATION</scope>
</reference>
<dbReference type="Pfam" id="PF21146">
    <property type="entry name" value="ICAM1_3_5_D2"/>
    <property type="match status" value="1"/>
</dbReference>
<keyword evidence="10" id="KW-1015">Disulfide bond</keyword>
<evidence type="ECO:0000256" key="10">
    <source>
        <dbReference type="ARBA" id="ARBA00023157"/>
    </source>
</evidence>
<protein>
    <recommendedName>
        <fullName evidence="15">Ig-like domain-containing protein</fullName>
    </recommendedName>
</protein>
<dbReference type="Bgee" id="ENSACAG00000002138">
    <property type="expression patterns" value="Expressed in adrenal gland and 11 other cell types or tissues"/>
</dbReference>
<organism evidence="16 17">
    <name type="scientific">Anolis carolinensis</name>
    <name type="common">Green anole</name>
    <name type="synonym">American chameleon</name>
    <dbReference type="NCBI Taxonomy" id="28377"/>
    <lineage>
        <taxon>Eukaryota</taxon>
        <taxon>Metazoa</taxon>
        <taxon>Chordata</taxon>
        <taxon>Craniata</taxon>
        <taxon>Vertebrata</taxon>
        <taxon>Euteleostomi</taxon>
        <taxon>Lepidosauria</taxon>
        <taxon>Squamata</taxon>
        <taxon>Bifurcata</taxon>
        <taxon>Unidentata</taxon>
        <taxon>Episquamata</taxon>
        <taxon>Toxicofera</taxon>
        <taxon>Iguania</taxon>
        <taxon>Dactyloidae</taxon>
        <taxon>Anolis</taxon>
    </lineage>
</organism>
<evidence type="ECO:0000256" key="7">
    <source>
        <dbReference type="ARBA" id="ARBA00022889"/>
    </source>
</evidence>
<dbReference type="PRINTS" id="PR01472">
    <property type="entry name" value="ICAMVCAM1"/>
</dbReference>
<dbReference type="eggNOG" id="ENOG502RZRA">
    <property type="taxonomic scope" value="Eukaryota"/>
</dbReference>
<dbReference type="InterPro" id="IPR048679">
    <property type="entry name" value="ICAM1_3_5_D2"/>
</dbReference>
<dbReference type="GeneTree" id="ENSGT00940000159005"/>
<evidence type="ECO:0000256" key="11">
    <source>
        <dbReference type="ARBA" id="ARBA00023180"/>
    </source>
</evidence>
<dbReference type="PANTHER" id="PTHR13771">
    <property type="entry name" value="INTERCELLULAR ADHESION MOLECULE"/>
    <property type="match status" value="1"/>
</dbReference>
<evidence type="ECO:0000256" key="9">
    <source>
        <dbReference type="ARBA" id="ARBA00023136"/>
    </source>
</evidence>
<evidence type="ECO:0000259" key="15">
    <source>
        <dbReference type="PROSITE" id="PS50835"/>
    </source>
</evidence>
<keyword evidence="11" id="KW-0325">Glycoprotein</keyword>
<dbReference type="PANTHER" id="PTHR13771:SF9">
    <property type="entry name" value="INTERCELLULAR ADHESION MOLECULE 5"/>
    <property type="match status" value="1"/>
</dbReference>
<evidence type="ECO:0000256" key="1">
    <source>
        <dbReference type="ARBA" id="ARBA00004479"/>
    </source>
</evidence>
<feature type="transmembrane region" description="Helical" evidence="14">
    <location>
        <begin position="486"/>
        <end position="507"/>
    </location>
</feature>
<dbReference type="FunFam" id="2.60.40.10:FF:002232">
    <property type="entry name" value="Intercellular adhesion molecule 3"/>
    <property type="match status" value="1"/>
</dbReference>
<keyword evidence="12" id="KW-0393">Immunoglobulin domain</keyword>
<evidence type="ECO:0000313" key="16">
    <source>
        <dbReference type="Ensembl" id="ENSACAP00000002045.3"/>
    </source>
</evidence>
<keyword evidence="5" id="KW-0732">Signal</keyword>
<feature type="compositionally biased region" description="Basic and acidic residues" evidence="13">
    <location>
        <begin position="533"/>
        <end position="544"/>
    </location>
</feature>
<dbReference type="SUPFAM" id="SSF48726">
    <property type="entry name" value="Immunoglobulin"/>
    <property type="match status" value="5"/>
</dbReference>
<keyword evidence="8 14" id="KW-1133">Transmembrane helix</keyword>
<comment type="subcellular location">
    <subcellularLocation>
        <location evidence="1">Membrane</location>
        <topology evidence="1">Single-pass type I membrane protein</topology>
    </subcellularLocation>
</comment>
<dbReference type="InterPro" id="IPR036179">
    <property type="entry name" value="Ig-like_dom_sf"/>
</dbReference>
<keyword evidence="3" id="KW-0597">Phosphoprotein</keyword>
<keyword evidence="9 14" id="KW-0472">Membrane</keyword>
<dbReference type="GO" id="GO:0098609">
    <property type="term" value="P:cell-cell adhesion"/>
    <property type="evidence" value="ECO:0007669"/>
    <property type="project" value="InterPro"/>
</dbReference>
<keyword evidence="17" id="KW-1185">Reference proteome</keyword>
<evidence type="ECO:0000256" key="12">
    <source>
        <dbReference type="ARBA" id="ARBA00023319"/>
    </source>
</evidence>
<feature type="domain" description="Ig-like" evidence="15">
    <location>
        <begin position="310"/>
        <end position="397"/>
    </location>
</feature>
<dbReference type="FunFam" id="2.60.40.10:FF:000338">
    <property type="entry name" value="intercellular adhesion molecule 5"/>
    <property type="match status" value="1"/>
</dbReference>
<evidence type="ECO:0000313" key="17">
    <source>
        <dbReference type="Proteomes" id="UP000001646"/>
    </source>
</evidence>
<evidence type="ECO:0000256" key="6">
    <source>
        <dbReference type="ARBA" id="ARBA00022737"/>
    </source>
</evidence>
<dbReference type="CDD" id="cd00096">
    <property type="entry name" value="Ig"/>
    <property type="match status" value="1"/>
</dbReference>
<evidence type="ECO:0000256" key="5">
    <source>
        <dbReference type="ARBA" id="ARBA00022729"/>
    </source>
</evidence>
<dbReference type="InterPro" id="IPR013783">
    <property type="entry name" value="Ig-like_fold"/>
</dbReference>
<keyword evidence="4 14" id="KW-0812">Transmembrane</keyword>
<evidence type="ECO:0000256" key="3">
    <source>
        <dbReference type="ARBA" id="ARBA00022553"/>
    </source>
</evidence>
<dbReference type="Ensembl" id="ENSACAT00000002096.3">
    <property type="protein sequence ID" value="ENSACAP00000002045.3"/>
    <property type="gene ID" value="ENSACAG00000002138.4"/>
</dbReference>
<dbReference type="Gene3D" id="2.60.40.10">
    <property type="entry name" value="Immunoglobulins"/>
    <property type="match status" value="5"/>
</dbReference>
<dbReference type="FunFam" id="2.60.40.10:FF:003762">
    <property type="match status" value="1"/>
</dbReference>
<evidence type="ECO:0000256" key="14">
    <source>
        <dbReference type="SAM" id="Phobius"/>
    </source>
</evidence>
<dbReference type="AlphaFoldDB" id="H9G5Y5"/>
<sequence>MSGHSIFIAKQDHWDTLFTGAEEEDFIRIWPQNPMVEFNGSVVLNCSSSCKAISLETSLKWVQAGTGTNWKAFNLTKVDQWTARPLCFARCDRGYRKLLRANFTVYRAPEHVVLNPVPKMEIGKEYKLTCQVSGVAPIQNLTVTLFKGRKKLLVKTFENSTTTEAEDVVVPHVFTVQKEDHGEEVTCQAALDLRPEGPLFEMASHIESLDPVDFPMDPNLGTPSIIETDTEITVTCDVAGVFPAKEVKFELSYEGKSLNPEVTASRDSASARGQVSFSSEGTHKLTCTVSLGPVNRTVERSVNVYSLPEPVLHLVPSEVIAGSMVMVNCTSNGPVSPGVVMRLKNNREILPSRDLDNLFVQHEVKTHKEDDGREFVCEVQRMIDGQHVVKHTAKSLTVFYGPRMNGSSCPDRLTWKEGDMETLTCSAYGNPPPTVECKKDGTSYTIGIPIPITREHDGLVHCCATNPHGFDEKVVTIVVEFFPPNFLAIILPMVALAMVALFAVIYYKYYTTQKCGKYNLKKPQPQREAGNAAEEKRLNGDTSV</sequence>
<dbReference type="Pfam" id="PF03921">
    <property type="entry name" value="ICAM_N"/>
    <property type="match status" value="1"/>
</dbReference>
<accession>H9G5Y5</accession>
<feature type="region of interest" description="Disordered" evidence="13">
    <location>
        <begin position="521"/>
        <end position="544"/>
    </location>
</feature>
<name>H9G5Y5_ANOCA</name>
<dbReference type="InterPro" id="IPR003987">
    <property type="entry name" value="ICAM_VCAM_N"/>
</dbReference>
<dbReference type="Proteomes" id="UP000001646">
    <property type="component" value="Unplaced"/>
</dbReference>
<dbReference type="PROSITE" id="PS50835">
    <property type="entry name" value="IG_LIKE"/>
    <property type="match status" value="1"/>
</dbReference>
<dbReference type="STRING" id="28377.ENSACAP00000002045"/>
<evidence type="ECO:0000256" key="2">
    <source>
        <dbReference type="ARBA" id="ARBA00005925"/>
    </source>
</evidence>
<dbReference type="InParanoid" id="H9G5Y5"/>
<keyword evidence="7" id="KW-0130">Cell adhesion</keyword>
<evidence type="ECO:0000256" key="4">
    <source>
        <dbReference type="ARBA" id="ARBA00022692"/>
    </source>
</evidence>
<dbReference type="InterPro" id="IPR007110">
    <property type="entry name" value="Ig-like_dom"/>
</dbReference>
<dbReference type="InterPro" id="IPR047012">
    <property type="entry name" value="ICAM_VCAM"/>
</dbReference>
<dbReference type="GO" id="GO:0007155">
    <property type="term" value="P:cell adhesion"/>
    <property type="evidence" value="ECO:0000318"/>
    <property type="project" value="GO_Central"/>
</dbReference>
<reference evidence="16" key="2">
    <citation type="submission" date="2025-08" db="UniProtKB">
        <authorList>
            <consortium name="Ensembl"/>
        </authorList>
    </citation>
    <scope>IDENTIFICATION</scope>
</reference>
<comment type="similarity">
    <text evidence="2">Belongs to the immunoglobulin superfamily. ICAM family.</text>
</comment>
<dbReference type="GO" id="GO:0005178">
    <property type="term" value="F:integrin binding"/>
    <property type="evidence" value="ECO:0000318"/>
    <property type="project" value="GO_Central"/>
</dbReference>
<dbReference type="GO" id="GO:0005886">
    <property type="term" value="C:plasma membrane"/>
    <property type="evidence" value="ECO:0000318"/>
    <property type="project" value="GO_Central"/>
</dbReference>
<evidence type="ECO:0000256" key="13">
    <source>
        <dbReference type="SAM" id="MobiDB-lite"/>
    </source>
</evidence>
<evidence type="ECO:0000256" key="8">
    <source>
        <dbReference type="ARBA" id="ARBA00022989"/>
    </source>
</evidence>
<proteinExistence type="inferred from homology"/>
<keyword evidence="6" id="KW-0677">Repeat</keyword>
<reference evidence="16" key="1">
    <citation type="submission" date="2009-12" db="EMBL/GenBank/DDBJ databases">
        <title>The Genome Sequence of Anolis carolinensis (Green Anole Lizard).</title>
        <authorList>
            <consortium name="The Genome Sequencing Platform"/>
            <person name="Di Palma F."/>
            <person name="Alfoldi J."/>
            <person name="Heiman D."/>
            <person name="Young S."/>
            <person name="Grabherr M."/>
            <person name="Johnson J."/>
            <person name="Lander E.S."/>
            <person name="Lindblad-Toh K."/>
        </authorList>
    </citation>
    <scope>NUCLEOTIDE SEQUENCE [LARGE SCALE GENOMIC DNA]</scope>
    <source>
        <strain evidence="16">JBL SC #1</strain>
    </source>
</reference>